<dbReference type="OrthoDB" id="5858615at2759"/>
<dbReference type="AlphaFoldDB" id="A0A3P7MF91"/>
<evidence type="ECO:0000256" key="1">
    <source>
        <dbReference type="SAM" id="Phobius"/>
    </source>
</evidence>
<reference evidence="2 3" key="1">
    <citation type="submission" date="2018-11" db="EMBL/GenBank/DDBJ databases">
        <authorList>
            <consortium name="Pathogen Informatics"/>
        </authorList>
    </citation>
    <scope>NUCLEOTIDE SEQUENCE [LARGE SCALE GENOMIC DNA]</scope>
</reference>
<dbReference type="GO" id="GO:0000070">
    <property type="term" value="P:mitotic sister chromatid segregation"/>
    <property type="evidence" value="ECO:0007669"/>
    <property type="project" value="TreeGrafter"/>
</dbReference>
<accession>A0A3P7MF91</accession>
<proteinExistence type="predicted"/>
<dbReference type="Proteomes" id="UP000271098">
    <property type="component" value="Unassembled WGS sequence"/>
</dbReference>
<evidence type="ECO:0000313" key="2">
    <source>
        <dbReference type="EMBL" id="VDN22183.1"/>
    </source>
</evidence>
<keyword evidence="1" id="KW-0812">Transmembrane</keyword>
<dbReference type="Pfam" id="PF12422">
    <property type="entry name" value="Condensin2nSMC"/>
    <property type="match status" value="1"/>
</dbReference>
<dbReference type="SUPFAM" id="SSF48371">
    <property type="entry name" value="ARM repeat"/>
    <property type="match status" value="1"/>
</dbReference>
<protein>
    <submittedName>
        <fullName evidence="2">Uncharacterized protein</fullName>
    </submittedName>
</protein>
<gene>
    <name evidence="2" type="ORF">GPUH_LOCUS13376</name>
</gene>
<sequence length="225" mass="26235">MQQCSGRKLAAHFIPKIGAAKAWMLIKRVITLPDTNKGQCENYGEVLLLAWKNTLKEGDENNKLQEQLERVFMDVVYYALQHLHCNKNFMAMLEPLNKARNKQIDEMIFRTFEPNLWRCLKAANDSVRYNACCLFLPFYPFVCEDDIHVIVQQGLILDLLRDENYAIRADACRRTLFILSTHFDTFPVDFIKRSFTQVYVGLVHLGTLTQLIFLWFTLSSNWCAV</sequence>
<dbReference type="GO" id="GO:0000796">
    <property type="term" value="C:condensin complex"/>
    <property type="evidence" value="ECO:0007669"/>
    <property type="project" value="TreeGrafter"/>
</dbReference>
<dbReference type="InterPro" id="IPR016024">
    <property type="entry name" value="ARM-type_fold"/>
</dbReference>
<dbReference type="PANTHER" id="PTHR16199:SF4">
    <property type="entry name" value="CONDENSIN-2 COMPLEX SUBUNIT G2"/>
    <property type="match status" value="1"/>
</dbReference>
<dbReference type="InterPro" id="IPR024741">
    <property type="entry name" value="Condensin2_G2"/>
</dbReference>
<keyword evidence="1" id="KW-0472">Membrane</keyword>
<dbReference type="EMBL" id="UYRT01080162">
    <property type="protein sequence ID" value="VDN22183.1"/>
    <property type="molecule type" value="Genomic_DNA"/>
</dbReference>
<evidence type="ECO:0000313" key="3">
    <source>
        <dbReference type="Proteomes" id="UP000271098"/>
    </source>
</evidence>
<name>A0A3P7MF91_9BILA</name>
<dbReference type="PANTHER" id="PTHR16199">
    <property type="entry name" value="CONDENSIN-2 COMPLEX SUBUNIT G2"/>
    <property type="match status" value="1"/>
</dbReference>
<dbReference type="GO" id="GO:0005634">
    <property type="term" value="C:nucleus"/>
    <property type="evidence" value="ECO:0007669"/>
    <property type="project" value="InterPro"/>
</dbReference>
<feature type="transmembrane region" description="Helical" evidence="1">
    <location>
        <begin position="198"/>
        <end position="218"/>
    </location>
</feature>
<keyword evidence="1" id="KW-1133">Transmembrane helix</keyword>
<keyword evidence="3" id="KW-1185">Reference proteome</keyword>
<organism evidence="2 3">
    <name type="scientific">Gongylonema pulchrum</name>
    <dbReference type="NCBI Taxonomy" id="637853"/>
    <lineage>
        <taxon>Eukaryota</taxon>
        <taxon>Metazoa</taxon>
        <taxon>Ecdysozoa</taxon>
        <taxon>Nematoda</taxon>
        <taxon>Chromadorea</taxon>
        <taxon>Rhabditida</taxon>
        <taxon>Spirurina</taxon>
        <taxon>Spiruromorpha</taxon>
        <taxon>Spiruroidea</taxon>
        <taxon>Gongylonematidae</taxon>
        <taxon>Gongylonema</taxon>
    </lineage>
</organism>